<evidence type="ECO:0000313" key="2">
    <source>
        <dbReference type="EMBL" id="PIL39402.1"/>
    </source>
</evidence>
<feature type="domain" description="Methyltransferase type 11" evidence="1">
    <location>
        <begin position="30"/>
        <end position="111"/>
    </location>
</feature>
<evidence type="ECO:0000313" key="3">
    <source>
        <dbReference type="Proteomes" id="UP000228593"/>
    </source>
</evidence>
<evidence type="ECO:0000259" key="1">
    <source>
        <dbReference type="Pfam" id="PF08241"/>
    </source>
</evidence>
<dbReference type="EMBL" id="PDOB01000019">
    <property type="protein sequence ID" value="PIL39402.1"/>
    <property type="molecule type" value="Genomic_DNA"/>
</dbReference>
<comment type="caution">
    <text evidence="2">The sequence shown here is derived from an EMBL/GenBank/DDBJ whole genome shotgun (WGS) entry which is preliminary data.</text>
</comment>
<dbReference type="Proteomes" id="UP000228593">
    <property type="component" value="Unassembled WGS sequence"/>
</dbReference>
<dbReference type="OrthoDB" id="7260171at2"/>
<dbReference type="InterPro" id="IPR029063">
    <property type="entry name" value="SAM-dependent_MTases_sf"/>
</dbReference>
<dbReference type="InterPro" id="IPR013216">
    <property type="entry name" value="Methyltransf_11"/>
</dbReference>
<dbReference type="Gene3D" id="3.40.50.150">
    <property type="entry name" value="Vaccinia Virus protein VP39"/>
    <property type="match status" value="1"/>
</dbReference>
<sequence length="226" mass="24451">MQADWRLTEIERARVADLMAMLPPQAGTAVDIGARDGFISMALADRGVSVTALDLEQPAIHDPRITCVKGDATALDFADGSFELVFCAEVLEHIPSVLLETACAELARVARRHLLIGVPYKQDLRLDRSTCSNCGKTNPPWGHVNRFDEKRLSELFAGCRIAQTSFVGQTSEVSNFLSTRLMAAAGNPYGTYGQDEPCIHCSAALATPVARTLADRCLDQSCRAGP</sequence>
<organism evidence="2 3">
    <name type="scientific">Massilia psychrophila</name>
    <dbReference type="NCBI Taxonomy" id="1603353"/>
    <lineage>
        <taxon>Bacteria</taxon>
        <taxon>Pseudomonadati</taxon>
        <taxon>Pseudomonadota</taxon>
        <taxon>Betaproteobacteria</taxon>
        <taxon>Burkholderiales</taxon>
        <taxon>Oxalobacteraceae</taxon>
        <taxon>Telluria group</taxon>
        <taxon>Massilia</taxon>
    </lineage>
</organism>
<dbReference type="Pfam" id="PF08241">
    <property type="entry name" value="Methyltransf_11"/>
    <property type="match status" value="1"/>
</dbReference>
<dbReference type="CDD" id="cd02440">
    <property type="entry name" value="AdoMet_MTases"/>
    <property type="match status" value="1"/>
</dbReference>
<dbReference type="GO" id="GO:0008757">
    <property type="term" value="F:S-adenosylmethionine-dependent methyltransferase activity"/>
    <property type="evidence" value="ECO:0007669"/>
    <property type="project" value="InterPro"/>
</dbReference>
<dbReference type="AlphaFoldDB" id="A0A2G8T0A6"/>
<accession>A0A2G8T0A6</accession>
<gene>
    <name evidence="2" type="ORF">CR103_13040</name>
</gene>
<keyword evidence="3" id="KW-1185">Reference proteome</keyword>
<protein>
    <recommendedName>
        <fullName evidence="1">Methyltransferase type 11 domain-containing protein</fullName>
    </recommendedName>
</protein>
<name>A0A2G8T0A6_9BURK</name>
<dbReference type="SUPFAM" id="SSF53335">
    <property type="entry name" value="S-adenosyl-L-methionine-dependent methyltransferases"/>
    <property type="match status" value="1"/>
</dbReference>
<proteinExistence type="predicted"/>
<reference evidence="2 3" key="1">
    <citation type="submission" date="2017-10" db="EMBL/GenBank/DDBJ databases">
        <title>Massilia psychrophilum sp. nov., a novel purple-pigmented bacterium isolated from Tianshan glacier, Xinjiang Municipality, China.</title>
        <authorList>
            <person name="Wang H."/>
        </authorList>
    </citation>
    <scope>NUCLEOTIDE SEQUENCE [LARGE SCALE GENOMIC DNA]</scope>
    <source>
        <strain evidence="2 3">JCM 30813</strain>
    </source>
</reference>